<proteinExistence type="predicted"/>
<evidence type="ECO:0000313" key="2">
    <source>
        <dbReference type="EMBL" id="HJB91308.1"/>
    </source>
</evidence>
<comment type="caution">
    <text evidence="2">The sequence shown here is derived from an EMBL/GenBank/DDBJ whole genome shotgun (WGS) entry which is preliminary data.</text>
</comment>
<name>A0A9D2MSD1_9FIRM</name>
<dbReference type="SUPFAM" id="SSF141259">
    <property type="entry name" value="CarD-like"/>
    <property type="match status" value="1"/>
</dbReference>
<organism evidence="2 3">
    <name type="scientific">Candidatus Eisenbergiella merdigallinarum</name>
    <dbReference type="NCBI Taxonomy" id="2838552"/>
    <lineage>
        <taxon>Bacteria</taxon>
        <taxon>Bacillati</taxon>
        <taxon>Bacillota</taxon>
        <taxon>Clostridia</taxon>
        <taxon>Lachnospirales</taxon>
        <taxon>Lachnospiraceae</taxon>
        <taxon>Eisenbergiella</taxon>
    </lineage>
</organism>
<dbReference type="InterPro" id="IPR042215">
    <property type="entry name" value="CarD-like_C"/>
</dbReference>
<dbReference type="PANTHER" id="PTHR38447:SF1">
    <property type="entry name" value="RNA POLYMERASE-BINDING TRANSCRIPTION FACTOR CARD"/>
    <property type="match status" value="1"/>
</dbReference>
<protein>
    <submittedName>
        <fullName evidence="2">CarD family transcriptional regulator</fullName>
    </submittedName>
</protein>
<dbReference type="InterPro" id="IPR048792">
    <property type="entry name" value="CarD_C"/>
</dbReference>
<dbReference type="InterPro" id="IPR052531">
    <property type="entry name" value="CarD-like_regulator"/>
</dbReference>
<dbReference type="Proteomes" id="UP000886883">
    <property type="component" value="Unassembled WGS sequence"/>
</dbReference>
<dbReference type="GO" id="GO:0009303">
    <property type="term" value="P:rRNA transcription"/>
    <property type="evidence" value="ECO:0007669"/>
    <property type="project" value="TreeGrafter"/>
</dbReference>
<gene>
    <name evidence="2" type="ORF">H9763_07560</name>
</gene>
<dbReference type="InterPro" id="IPR036101">
    <property type="entry name" value="CarD-like/TRCF_RID_sf"/>
</dbReference>
<dbReference type="Pfam" id="PF21095">
    <property type="entry name" value="CarD_C"/>
    <property type="match status" value="1"/>
</dbReference>
<dbReference type="EMBL" id="DWXE01000026">
    <property type="protein sequence ID" value="HJB91308.1"/>
    <property type="molecule type" value="Genomic_DNA"/>
</dbReference>
<sequence>MYRKGDYVIYGCKGVCQIREVTTLNMEGIPKDRLYYEMQLVSDPGSTIFTPVEHEGSRSVMRPLLSEDEARDLLRKIPELEEEWIRDDRAREAHYRDAVNHGDAEAMLSLIRQLQLRRRARIEQGKKLPVMDSRYLKTAQDNLFQEFSIVLDASREKVESYVAERIRQSAEQKKKNPV</sequence>
<dbReference type="Gene3D" id="1.20.58.1290">
    <property type="entry name" value="CarD-like, C-terminal domain"/>
    <property type="match status" value="1"/>
</dbReference>
<evidence type="ECO:0000259" key="1">
    <source>
        <dbReference type="SMART" id="SM01058"/>
    </source>
</evidence>
<dbReference type="InterPro" id="IPR003711">
    <property type="entry name" value="CarD-like/TRCF_RID"/>
</dbReference>
<dbReference type="PANTHER" id="PTHR38447">
    <property type="entry name" value="TRANSCRIPTION FACTOR YDEB-RELATED"/>
    <property type="match status" value="1"/>
</dbReference>
<dbReference type="SMART" id="SM01058">
    <property type="entry name" value="CarD_TRCF"/>
    <property type="match status" value="1"/>
</dbReference>
<reference evidence="2" key="2">
    <citation type="submission" date="2021-04" db="EMBL/GenBank/DDBJ databases">
        <authorList>
            <person name="Gilroy R."/>
        </authorList>
    </citation>
    <scope>NUCLEOTIDE SEQUENCE</scope>
    <source>
        <strain evidence="2">USAMLcec3-2134</strain>
    </source>
</reference>
<feature type="domain" description="CarD-like/TRCF RNAP-interacting" evidence="1">
    <location>
        <begin position="1"/>
        <end position="115"/>
    </location>
</feature>
<evidence type="ECO:0000313" key="3">
    <source>
        <dbReference type="Proteomes" id="UP000886883"/>
    </source>
</evidence>
<dbReference type="Gene3D" id="2.40.10.170">
    <property type="match status" value="1"/>
</dbReference>
<reference evidence="2" key="1">
    <citation type="journal article" date="2021" name="PeerJ">
        <title>Extensive microbial diversity within the chicken gut microbiome revealed by metagenomics and culture.</title>
        <authorList>
            <person name="Gilroy R."/>
            <person name="Ravi A."/>
            <person name="Getino M."/>
            <person name="Pursley I."/>
            <person name="Horton D.L."/>
            <person name="Alikhan N.F."/>
            <person name="Baker D."/>
            <person name="Gharbi K."/>
            <person name="Hall N."/>
            <person name="Watson M."/>
            <person name="Adriaenssens E.M."/>
            <person name="Foster-Nyarko E."/>
            <person name="Jarju S."/>
            <person name="Secka A."/>
            <person name="Antonio M."/>
            <person name="Oren A."/>
            <person name="Chaudhuri R.R."/>
            <person name="La Ragione R."/>
            <person name="Hildebrand F."/>
            <person name="Pallen M.J."/>
        </authorList>
    </citation>
    <scope>NUCLEOTIDE SEQUENCE</scope>
    <source>
        <strain evidence="2">USAMLcec3-2134</strain>
    </source>
</reference>
<dbReference type="Pfam" id="PF02559">
    <property type="entry name" value="CarD_TRCF_RID"/>
    <property type="match status" value="1"/>
</dbReference>
<dbReference type="AlphaFoldDB" id="A0A9D2MSD1"/>
<accession>A0A9D2MSD1</accession>